<name>A0ABX1K569_9CELL</name>
<evidence type="ECO:0000313" key="2">
    <source>
        <dbReference type="EMBL" id="NKY41710.1"/>
    </source>
</evidence>
<dbReference type="InterPro" id="IPR009875">
    <property type="entry name" value="PilZ_domain"/>
</dbReference>
<dbReference type="RefSeq" id="WP_168681175.1">
    <property type="nucleotide sequence ID" value="NZ_JAAXOY010000879.1"/>
</dbReference>
<dbReference type="EMBL" id="JAAXOY010000879">
    <property type="protein sequence ID" value="NKY41710.1"/>
    <property type="molecule type" value="Genomic_DNA"/>
</dbReference>
<accession>A0ABX1K569</accession>
<dbReference type="Pfam" id="PF07238">
    <property type="entry name" value="PilZ"/>
    <property type="match status" value="1"/>
</dbReference>
<evidence type="ECO:0000313" key="3">
    <source>
        <dbReference type="Proteomes" id="UP000777774"/>
    </source>
</evidence>
<proteinExistence type="predicted"/>
<dbReference type="Gene3D" id="2.40.10.220">
    <property type="entry name" value="predicted glycosyltransferase like domains"/>
    <property type="match status" value="1"/>
</dbReference>
<reference evidence="2 3" key="1">
    <citation type="submission" date="2020-04" db="EMBL/GenBank/DDBJ databases">
        <title>MicrobeNet Type strains.</title>
        <authorList>
            <person name="Nicholson A.C."/>
        </authorList>
    </citation>
    <scope>NUCLEOTIDE SEQUENCE [LARGE SCALE GENOMIC DNA]</scope>
    <source>
        <strain evidence="2 3">ATCC BAA-787</strain>
    </source>
</reference>
<feature type="domain" description="PilZ" evidence="1">
    <location>
        <begin position="87"/>
        <end position="192"/>
    </location>
</feature>
<keyword evidence="3" id="KW-1185">Reference proteome</keyword>
<comment type="caution">
    <text evidence="2">The sequence shown here is derived from an EMBL/GenBank/DDBJ whole genome shotgun (WGS) entry which is preliminary data.</text>
</comment>
<protein>
    <submittedName>
        <fullName evidence="2">PilZ domain-containing protein</fullName>
    </submittedName>
</protein>
<evidence type="ECO:0000259" key="1">
    <source>
        <dbReference type="Pfam" id="PF07238"/>
    </source>
</evidence>
<dbReference type="Proteomes" id="UP000777774">
    <property type="component" value="Unassembled WGS sequence"/>
</dbReference>
<dbReference type="SUPFAM" id="SSF141371">
    <property type="entry name" value="PilZ domain-like"/>
    <property type="match status" value="1"/>
</dbReference>
<sequence length="205" mass="22085">MHDLERCALTVRDRTTVVEGYVAAFDGETMTVAAEHGVVPGGVRPGDDVQVLVLDEVRGEVRYVGAVSRVGASTVALVDLELVSMLQKRQGARVRTLQLCTGVATGPDGAGPGRPISFVVVDISAHGMRLSTTSTLAVHDRVAFEFPTGRGAVKLDAEILRTQRTSTGGTQYGCRFVDIRESDVDALFRFVLRTQGAQRRMRLDA</sequence>
<gene>
    <name evidence="2" type="ORF">HGA02_19985</name>
</gene>
<organism evidence="2 3">
    <name type="scientific">Cellulomonas septica</name>
    <dbReference type="NCBI Taxonomy" id="285080"/>
    <lineage>
        <taxon>Bacteria</taxon>
        <taxon>Bacillati</taxon>
        <taxon>Actinomycetota</taxon>
        <taxon>Actinomycetes</taxon>
        <taxon>Micrococcales</taxon>
        <taxon>Cellulomonadaceae</taxon>
        <taxon>Cellulomonas</taxon>
    </lineage>
</organism>